<keyword evidence="1" id="KW-1185">Reference proteome</keyword>
<sequence>MAIVVRSKTQIGNRAIEQSRSNVIDPEYELIDPNPNIFALFQQFNEEFFEGRVKNDKNMFLNRKFITYVYWISYP</sequence>
<organism evidence="1 2">
    <name type="scientific">Romanomermis culicivorax</name>
    <name type="common">Nematode worm</name>
    <dbReference type="NCBI Taxonomy" id="13658"/>
    <lineage>
        <taxon>Eukaryota</taxon>
        <taxon>Metazoa</taxon>
        <taxon>Ecdysozoa</taxon>
        <taxon>Nematoda</taxon>
        <taxon>Enoplea</taxon>
        <taxon>Dorylaimia</taxon>
        <taxon>Mermithida</taxon>
        <taxon>Mermithoidea</taxon>
        <taxon>Mermithidae</taxon>
        <taxon>Romanomermis</taxon>
    </lineage>
</organism>
<protein>
    <submittedName>
        <fullName evidence="2">Uncharacterized protein</fullName>
    </submittedName>
</protein>
<proteinExistence type="predicted"/>
<dbReference type="Proteomes" id="UP000887565">
    <property type="component" value="Unplaced"/>
</dbReference>
<evidence type="ECO:0000313" key="1">
    <source>
        <dbReference type="Proteomes" id="UP000887565"/>
    </source>
</evidence>
<dbReference type="WBParaSite" id="nRc.2.0.1.t24192-RA">
    <property type="protein sequence ID" value="nRc.2.0.1.t24192-RA"/>
    <property type="gene ID" value="nRc.2.0.1.g24192"/>
</dbReference>
<reference evidence="2" key="1">
    <citation type="submission" date="2022-11" db="UniProtKB">
        <authorList>
            <consortium name="WormBaseParasite"/>
        </authorList>
    </citation>
    <scope>IDENTIFICATION</scope>
</reference>
<evidence type="ECO:0000313" key="2">
    <source>
        <dbReference type="WBParaSite" id="nRc.2.0.1.t24192-RA"/>
    </source>
</evidence>
<dbReference type="AlphaFoldDB" id="A0A915JDE7"/>
<accession>A0A915JDE7</accession>
<name>A0A915JDE7_ROMCU</name>